<keyword evidence="1 3" id="KW-0547">Nucleotide-binding</keyword>
<dbReference type="GeneID" id="8848962"/>
<dbReference type="FunFam" id="3.40.50.300:FF:001440">
    <property type="entry name" value="ATPase, AAA family protein"/>
    <property type="match status" value="1"/>
</dbReference>
<feature type="domain" description="AAA+ ATPase" evidence="4">
    <location>
        <begin position="35"/>
        <end position="174"/>
    </location>
</feature>
<dbReference type="KEGG" id="ngr:NAEGRDRAFT_2093"/>
<proteinExistence type="inferred from homology"/>
<dbReference type="InterPro" id="IPR003593">
    <property type="entry name" value="AAA+_ATPase"/>
</dbReference>
<dbReference type="PROSITE" id="PS00674">
    <property type="entry name" value="AAA"/>
    <property type="match status" value="1"/>
</dbReference>
<dbReference type="Pfam" id="PF17862">
    <property type="entry name" value="AAA_lid_3"/>
    <property type="match status" value="1"/>
</dbReference>
<dbReference type="InterPro" id="IPR003960">
    <property type="entry name" value="ATPase_AAA_CS"/>
</dbReference>
<dbReference type="InterPro" id="IPR050168">
    <property type="entry name" value="AAA_ATPase_domain"/>
</dbReference>
<dbReference type="SMART" id="SM00382">
    <property type="entry name" value="AAA"/>
    <property type="match status" value="1"/>
</dbReference>
<dbReference type="Gene3D" id="3.40.50.300">
    <property type="entry name" value="P-loop containing nucleotide triphosphate hydrolases"/>
    <property type="match status" value="1"/>
</dbReference>
<sequence length="239" mass="26535">WNKIGGLSNLKQKIRQAAEWPMKYPDSFKRLGLQPPRGILLYGIPGTGKTTLVRTLALSTNSTFIYCNVAQVYSPYVGEAERAIRDIMSKARMMNPSVVFFDEIDAIVGKRDFSMGGADSVSSRVLSTLLNEMDGIESTKNLLVVAATNRPDMIDSALMRPGRLEHLLHVPPPDKEAKESIFEIHTKNLGETFLNSSNQLIHRSEFIKNLVECEEISGDMTGAEIEALCREACMAAIRD</sequence>
<dbReference type="InterPro" id="IPR041569">
    <property type="entry name" value="AAA_lid_3"/>
</dbReference>
<dbReference type="VEuPathDB" id="AmoebaDB:NAEGRDRAFT_2093"/>
<dbReference type="OMA" id="ANACVGF"/>
<dbReference type="SUPFAM" id="SSF52540">
    <property type="entry name" value="P-loop containing nucleoside triphosphate hydrolases"/>
    <property type="match status" value="1"/>
</dbReference>
<organism evidence="6">
    <name type="scientific">Naegleria gruberi</name>
    <name type="common">Amoeba</name>
    <dbReference type="NCBI Taxonomy" id="5762"/>
    <lineage>
        <taxon>Eukaryota</taxon>
        <taxon>Discoba</taxon>
        <taxon>Heterolobosea</taxon>
        <taxon>Tetramitia</taxon>
        <taxon>Eutetramitia</taxon>
        <taxon>Vahlkampfiidae</taxon>
        <taxon>Naegleria</taxon>
    </lineage>
</organism>
<dbReference type="PANTHER" id="PTHR23077:SF171">
    <property type="entry name" value="NUCLEAR VALOSIN-CONTAINING PROTEIN-LIKE"/>
    <property type="match status" value="1"/>
</dbReference>
<gene>
    <name evidence="5" type="ORF">NAEGRDRAFT_2093</name>
</gene>
<reference evidence="5 6" key="1">
    <citation type="journal article" date="2010" name="Cell">
        <title>The genome of Naegleria gruberi illuminates early eukaryotic versatility.</title>
        <authorList>
            <person name="Fritz-Laylin L.K."/>
            <person name="Prochnik S.E."/>
            <person name="Ginger M.L."/>
            <person name="Dacks J.B."/>
            <person name="Carpenter M.L."/>
            <person name="Field M.C."/>
            <person name="Kuo A."/>
            <person name="Paredez A."/>
            <person name="Chapman J."/>
            <person name="Pham J."/>
            <person name="Shu S."/>
            <person name="Neupane R."/>
            <person name="Cipriano M."/>
            <person name="Mancuso J."/>
            <person name="Tu H."/>
            <person name="Salamov A."/>
            <person name="Lindquist E."/>
            <person name="Shapiro H."/>
            <person name="Lucas S."/>
            <person name="Grigoriev I.V."/>
            <person name="Cande W.Z."/>
            <person name="Fulton C."/>
            <person name="Rokhsar D.S."/>
            <person name="Dawson S.C."/>
        </authorList>
    </citation>
    <scope>NUCLEOTIDE SEQUENCE [LARGE SCALE GENOMIC DNA]</scope>
    <source>
        <strain evidence="5 6">NEG-M</strain>
    </source>
</reference>
<evidence type="ECO:0000256" key="1">
    <source>
        <dbReference type="ARBA" id="ARBA00022741"/>
    </source>
</evidence>
<dbReference type="Proteomes" id="UP000006671">
    <property type="component" value="Unassembled WGS sequence"/>
</dbReference>
<dbReference type="EMBL" id="GG738855">
    <property type="protein sequence ID" value="EFC47198.1"/>
    <property type="molecule type" value="Genomic_DNA"/>
</dbReference>
<evidence type="ECO:0000256" key="3">
    <source>
        <dbReference type="RuleBase" id="RU003651"/>
    </source>
</evidence>
<dbReference type="InterPro" id="IPR027417">
    <property type="entry name" value="P-loop_NTPase"/>
</dbReference>
<dbReference type="Pfam" id="PF00004">
    <property type="entry name" value="AAA"/>
    <property type="match status" value="1"/>
</dbReference>
<dbReference type="OrthoDB" id="27435at2759"/>
<comment type="similarity">
    <text evidence="3">Belongs to the AAA ATPase family.</text>
</comment>
<evidence type="ECO:0000256" key="2">
    <source>
        <dbReference type="ARBA" id="ARBA00022840"/>
    </source>
</evidence>
<dbReference type="InterPro" id="IPR003959">
    <property type="entry name" value="ATPase_AAA_core"/>
</dbReference>
<dbReference type="STRING" id="5762.D2V748"/>
<dbReference type="RefSeq" id="XP_002679942.1">
    <property type="nucleotide sequence ID" value="XM_002679896.1"/>
</dbReference>
<evidence type="ECO:0000313" key="5">
    <source>
        <dbReference type="EMBL" id="EFC47198.1"/>
    </source>
</evidence>
<dbReference type="eggNOG" id="KOG0730">
    <property type="taxonomic scope" value="Eukaryota"/>
</dbReference>
<protein>
    <submittedName>
        <fullName evidence="5">Predicted protein</fullName>
    </submittedName>
</protein>
<accession>D2V748</accession>
<dbReference type="InParanoid" id="D2V748"/>
<keyword evidence="6" id="KW-1185">Reference proteome</keyword>
<name>D2V748_NAEGR</name>
<dbReference type="GO" id="GO:0016887">
    <property type="term" value="F:ATP hydrolysis activity"/>
    <property type="evidence" value="ECO:0007669"/>
    <property type="project" value="InterPro"/>
</dbReference>
<dbReference type="AlphaFoldDB" id="D2V748"/>
<dbReference type="GO" id="GO:0005524">
    <property type="term" value="F:ATP binding"/>
    <property type="evidence" value="ECO:0007669"/>
    <property type="project" value="UniProtKB-KW"/>
</dbReference>
<dbReference type="Gene3D" id="1.10.8.60">
    <property type="match status" value="1"/>
</dbReference>
<evidence type="ECO:0000313" key="6">
    <source>
        <dbReference type="Proteomes" id="UP000006671"/>
    </source>
</evidence>
<feature type="non-terminal residue" evidence="5">
    <location>
        <position position="239"/>
    </location>
</feature>
<feature type="non-terminal residue" evidence="5">
    <location>
        <position position="1"/>
    </location>
</feature>
<dbReference type="PANTHER" id="PTHR23077">
    <property type="entry name" value="AAA-FAMILY ATPASE"/>
    <property type="match status" value="1"/>
</dbReference>
<keyword evidence="2 3" id="KW-0067">ATP-binding</keyword>
<evidence type="ECO:0000259" key="4">
    <source>
        <dbReference type="SMART" id="SM00382"/>
    </source>
</evidence>